<keyword evidence="4" id="KW-1185">Reference proteome</keyword>
<evidence type="ECO:0000313" key="3">
    <source>
        <dbReference type="EMBL" id="PUZ69766.1"/>
    </source>
</evidence>
<keyword evidence="1" id="KW-0862">Zinc</keyword>
<proteinExistence type="predicted"/>
<feature type="domain" description="SWIM-type" evidence="2">
    <location>
        <begin position="149"/>
        <end position="185"/>
    </location>
</feature>
<dbReference type="Pfam" id="PF04434">
    <property type="entry name" value="SWIM"/>
    <property type="match status" value="1"/>
</dbReference>
<evidence type="ECO:0000256" key="1">
    <source>
        <dbReference type="PROSITE-ProRule" id="PRU00325"/>
    </source>
</evidence>
<dbReference type="PANTHER" id="PTHR47482">
    <property type="entry name" value="OS11G0632001 PROTEIN"/>
    <property type="match status" value="1"/>
</dbReference>
<dbReference type="GO" id="GO:0008270">
    <property type="term" value="F:zinc ion binding"/>
    <property type="evidence" value="ECO:0007669"/>
    <property type="project" value="UniProtKB-KW"/>
</dbReference>
<accession>A0A2T7EPK5</accession>
<dbReference type="PANTHER" id="PTHR47482:SF24">
    <property type="entry name" value="PROTEIN FAR1-RELATED SEQUENCE"/>
    <property type="match status" value="1"/>
</dbReference>
<keyword evidence="1" id="KW-0863">Zinc-finger</keyword>
<dbReference type="Gramene" id="PUZ69766">
    <property type="protein sequence ID" value="PUZ69766"/>
    <property type="gene ID" value="GQ55_2G137400"/>
</dbReference>
<gene>
    <name evidence="3" type="ORF">GQ55_2G137400</name>
</gene>
<sequence>MTISKGEAEESRPVALEVARAYRPWKPRGRVRCLPAPRVACRCSPVGFDRQQGFNAILKNYVNPNIFVLRFVKQYQKIQDKCLVAWDRQDFRTNDRERSRWSKYPIEKHASTMYTKNLFYIFSKEFEKTAEYDLVPNNKSVYGYGKWTYLVTAIEDEGSYYCECSRFDRDGVICCHIMQIMTRLGVETIPNRFILKRWTQEAVRENENGNANAHVQADFITCGIPLNNRKTLWFTNLSTAFAGLAVEGCNPPRLKVKGRKKEKRLKKGMNAEAKRKNKFSICKSIDHNAARCPERGGGVWSQGVSEL</sequence>
<organism evidence="3 4">
    <name type="scientific">Panicum hallii var. hallii</name>
    <dbReference type="NCBI Taxonomy" id="1504633"/>
    <lineage>
        <taxon>Eukaryota</taxon>
        <taxon>Viridiplantae</taxon>
        <taxon>Streptophyta</taxon>
        <taxon>Embryophyta</taxon>
        <taxon>Tracheophyta</taxon>
        <taxon>Spermatophyta</taxon>
        <taxon>Magnoliopsida</taxon>
        <taxon>Liliopsida</taxon>
        <taxon>Poales</taxon>
        <taxon>Poaceae</taxon>
        <taxon>PACMAD clade</taxon>
        <taxon>Panicoideae</taxon>
        <taxon>Panicodae</taxon>
        <taxon>Paniceae</taxon>
        <taxon>Panicinae</taxon>
        <taxon>Panicum</taxon>
        <taxon>Panicum sect. Panicum</taxon>
    </lineage>
</organism>
<evidence type="ECO:0000259" key="2">
    <source>
        <dbReference type="PROSITE" id="PS50966"/>
    </source>
</evidence>
<reference evidence="3 4" key="1">
    <citation type="submission" date="2018-04" db="EMBL/GenBank/DDBJ databases">
        <title>WGS assembly of Panicum hallii var. hallii HAL2.</title>
        <authorList>
            <person name="Lovell J."/>
            <person name="Jenkins J."/>
            <person name="Lowry D."/>
            <person name="Mamidi S."/>
            <person name="Sreedasyam A."/>
            <person name="Weng X."/>
            <person name="Barry K."/>
            <person name="Bonette J."/>
            <person name="Campitelli B."/>
            <person name="Daum C."/>
            <person name="Gordon S."/>
            <person name="Gould B."/>
            <person name="Lipzen A."/>
            <person name="MacQueen A."/>
            <person name="Palacio-Mejia J."/>
            <person name="Plott C."/>
            <person name="Shakirov E."/>
            <person name="Shu S."/>
            <person name="Yoshinaga Y."/>
            <person name="Zane M."/>
            <person name="Rokhsar D."/>
            <person name="Grimwood J."/>
            <person name="Schmutz J."/>
            <person name="Juenger T."/>
        </authorList>
    </citation>
    <scope>NUCLEOTIDE SEQUENCE [LARGE SCALE GENOMIC DNA]</scope>
    <source>
        <strain evidence="4">cv. HAL2</strain>
    </source>
</reference>
<evidence type="ECO:0000313" key="4">
    <source>
        <dbReference type="Proteomes" id="UP000244336"/>
    </source>
</evidence>
<dbReference type="EMBL" id="CM009750">
    <property type="protein sequence ID" value="PUZ69766.1"/>
    <property type="molecule type" value="Genomic_DNA"/>
</dbReference>
<dbReference type="InterPro" id="IPR007527">
    <property type="entry name" value="Znf_SWIM"/>
</dbReference>
<name>A0A2T7EPK5_9POAL</name>
<protein>
    <recommendedName>
        <fullName evidence="2">SWIM-type domain-containing protein</fullName>
    </recommendedName>
</protein>
<dbReference type="Proteomes" id="UP000244336">
    <property type="component" value="Chromosome 2"/>
</dbReference>
<dbReference type="AlphaFoldDB" id="A0A2T7EPK5"/>
<dbReference type="PROSITE" id="PS50966">
    <property type="entry name" value="ZF_SWIM"/>
    <property type="match status" value="1"/>
</dbReference>
<dbReference type="STRING" id="1504633.A0A2T7EPK5"/>
<keyword evidence="1" id="KW-0479">Metal-binding</keyword>
<dbReference type="OrthoDB" id="689460at2759"/>